<evidence type="ECO:0000256" key="18">
    <source>
        <dbReference type="PIRNR" id="PIRNR005149"/>
    </source>
</evidence>
<evidence type="ECO:0000313" key="24">
    <source>
        <dbReference type="RefSeq" id="XP_017774237.1"/>
    </source>
</evidence>
<evidence type="ECO:0000256" key="15">
    <source>
        <dbReference type="ARBA" id="ARBA00023098"/>
    </source>
</evidence>
<evidence type="ECO:0000259" key="20">
    <source>
        <dbReference type="PROSITE" id="PS50255"/>
    </source>
</evidence>
<comment type="pathway">
    <text evidence="2">Sphingolipid metabolism.</text>
</comment>
<dbReference type="GeneID" id="108561002"/>
<gene>
    <name evidence="22 23 24" type="primary">LOC108561002</name>
</gene>
<feature type="transmembrane region" description="Helical" evidence="19">
    <location>
        <begin position="239"/>
        <end position="260"/>
    </location>
</feature>
<comment type="cofactor">
    <cofactor evidence="18">
        <name>Zn(2+)</name>
        <dbReference type="ChEBI" id="CHEBI:29105"/>
    </cofactor>
    <text evidence="18">Binds 2 Zn(2+) ions per subunit that likely form a catalytic dimetal center.</text>
</comment>
<dbReference type="Pfam" id="PF04116">
    <property type="entry name" value="FA_hydroxylase"/>
    <property type="match status" value="1"/>
</dbReference>
<keyword evidence="15 18" id="KW-0443">Lipid metabolism</keyword>
<proteinExistence type="inferred from homology"/>
<feature type="transmembrane region" description="Helical" evidence="19">
    <location>
        <begin position="212"/>
        <end position="233"/>
    </location>
</feature>
<dbReference type="RefSeq" id="XP_017774236.1">
    <property type="nucleotide sequence ID" value="XM_017918747.1"/>
</dbReference>
<dbReference type="RefSeq" id="XP_017774237.1">
    <property type="nucleotide sequence ID" value="XM_017918748.1"/>
</dbReference>
<keyword evidence="14 18" id="KW-0408">Iron</keyword>
<sequence length="317" mass="37163">MDGFQVRFCGEGYELKDFLKFHPGGINYLSGYKDKDVGLRMESTQHSQSAFYLLREYREGGRNIEMFKENEDLEYLVNWNEPMLKQVSNLGTKYSEWVHSPVNRKLRIFENPFLESLTITPWYFVPIVWIPIILYYIHKGHQTYSNIHKESNSVIWSVIYLSVGVVMWTLLEYSLHRWVFHLVPSGKSRALICLHFTIHGLHHKVPFDTRRLVFPPIPAIFILVLGHTLLSSIIPKSMIHLLLGGIISGYLIYDMIHFYLHYGTPDIGGYLYNMKRIHNQHHFTHHDAAFGISSNCWDKLFGTIIYLRKLGMGIKWN</sequence>
<dbReference type="RefSeq" id="XP_017774234.1">
    <property type="nucleotide sequence ID" value="XM_017918745.1"/>
</dbReference>
<keyword evidence="21" id="KW-1185">Reference proteome</keyword>
<evidence type="ECO:0000256" key="10">
    <source>
        <dbReference type="ARBA" id="ARBA00022832"/>
    </source>
</evidence>
<evidence type="ECO:0000256" key="19">
    <source>
        <dbReference type="SAM" id="Phobius"/>
    </source>
</evidence>
<dbReference type="SUPFAM" id="SSF55856">
    <property type="entry name" value="Cytochrome b5-like heme/steroid binding domain"/>
    <property type="match status" value="1"/>
</dbReference>
<evidence type="ECO:0000256" key="7">
    <source>
        <dbReference type="ARBA" id="ARBA00022692"/>
    </source>
</evidence>
<dbReference type="InterPro" id="IPR036400">
    <property type="entry name" value="Cyt_B5-like_heme/steroid_sf"/>
</dbReference>
<evidence type="ECO:0000256" key="11">
    <source>
        <dbReference type="ARBA" id="ARBA00022833"/>
    </source>
</evidence>
<name>A0ABM1MI36_NICVS</name>
<dbReference type="Proteomes" id="UP000695000">
    <property type="component" value="Unplaced"/>
</dbReference>
<comment type="function">
    <text evidence="18">Catalyzes stereospecific hydroxylation of free fatty acids at the C-2 position to produce (R)-2-hydroxy fatty acids, which are building blocks of sphingolipids and glycosphingolipids common in neural tissue and epidermis. Plays an essential role in the synthesis of galactosphingolipids of the myelin sheath. Responsible for the synthesis of sphingolipids and glycosphingolipids involved in the formation of epidermal lamellar bodies critical for skin permeability barrier. Participates in the synthesis of glycosphingolipids and a fraction of type II wax diesters in sebaceous gland, specifically regulating hair follicle homeostasis. Involved in the synthesis of sphingolipids of plasma membrane rafts, controlling lipid raft mobility and trafficking of raft-associated proteins.</text>
</comment>
<keyword evidence="12 19" id="KW-1133">Transmembrane helix</keyword>
<keyword evidence="6" id="KW-0349">Heme</keyword>
<dbReference type="PANTHER" id="PTHR12863">
    <property type="entry name" value="FATTY ACID HYDROXYLASE"/>
    <property type="match status" value="1"/>
</dbReference>
<evidence type="ECO:0000256" key="6">
    <source>
        <dbReference type="ARBA" id="ARBA00022617"/>
    </source>
</evidence>
<dbReference type="PROSITE" id="PS50255">
    <property type="entry name" value="CYTOCHROME_B5_2"/>
    <property type="match status" value="1"/>
</dbReference>
<evidence type="ECO:0000256" key="5">
    <source>
        <dbReference type="ARBA" id="ARBA00022516"/>
    </source>
</evidence>
<evidence type="ECO:0000256" key="13">
    <source>
        <dbReference type="ARBA" id="ARBA00023002"/>
    </source>
</evidence>
<evidence type="ECO:0000256" key="9">
    <source>
        <dbReference type="ARBA" id="ARBA00022824"/>
    </source>
</evidence>
<dbReference type="PROSITE" id="PS00191">
    <property type="entry name" value="CYTOCHROME_B5_1"/>
    <property type="match status" value="1"/>
</dbReference>
<keyword evidence="7 19" id="KW-0812">Transmembrane</keyword>
<comment type="pathway">
    <text evidence="3">Lipid metabolism.</text>
</comment>
<feature type="domain" description="Cytochrome b5 heme-binding" evidence="20">
    <location>
        <begin position="1"/>
        <end position="63"/>
    </location>
</feature>
<keyword evidence="5 18" id="KW-0444">Lipid biosynthesis</keyword>
<keyword evidence="8 18" id="KW-0479">Metal-binding</keyword>
<comment type="subcellular location">
    <subcellularLocation>
        <location evidence="1">Endoplasmic reticulum membrane</location>
        <topology evidence="1">Multi-pass membrane protein</topology>
    </subcellularLocation>
</comment>
<dbReference type="InterPro" id="IPR001199">
    <property type="entry name" value="Cyt_B5-like_heme/steroid-bd"/>
</dbReference>
<dbReference type="Gene3D" id="3.10.120.10">
    <property type="entry name" value="Cytochrome b5-like heme/steroid binding domain"/>
    <property type="match status" value="1"/>
</dbReference>
<comment type="similarity">
    <text evidence="4 18">Belongs to the sterol desaturase family. SCS7 subfamily.</text>
</comment>
<evidence type="ECO:0000256" key="12">
    <source>
        <dbReference type="ARBA" id="ARBA00022989"/>
    </source>
</evidence>
<feature type="transmembrane region" description="Helical" evidence="19">
    <location>
        <begin position="153"/>
        <end position="171"/>
    </location>
</feature>
<keyword evidence="16 18" id="KW-0472">Membrane</keyword>
<dbReference type="InterPro" id="IPR014430">
    <property type="entry name" value="Scs7"/>
</dbReference>
<dbReference type="PIRSF" id="PIRSF005149">
    <property type="entry name" value="IPC-B_HD"/>
    <property type="match status" value="1"/>
</dbReference>
<evidence type="ECO:0000256" key="17">
    <source>
        <dbReference type="ARBA" id="ARBA00023160"/>
    </source>
</evidence>
<evidence type="ECO:0000313" key="22">
    <source>
        <dbReference type="RefSeq" id="XP_017774234.1"/>
    </source>
</evidence>
<keyword evidence="11" id="KW-0862">Zinc</keyword>
<dbReference type="InterPro" id="IPR006694">
    <property type="entry name" value="Fatty_acid_hydroxylase"/>
</dbReference>
<evidence type="ECO:0000313" key="21">
    <source>
        <dbReference type="Proteomes" id="UP000695000"/>
    </source>
</evidence>
<evidence type="ECO:0000256" key="3">
    <source>
        <dbReference type="ARBA" id="ARBA00005189"/>
    </source>
</evidence>
<protein>
    <recommendedName>
        <fullName evidence="18">Fatty acid 2-hydroxylase</fullName>
        <ecNumber evidence="18">1.-.-.-</ecNumber>
    </recommendedName>
</protein>
<dbReference type="PANTHER" id="PTHR12863:SF1">
    <property type="entry name" value="FATTY ACID 2-HYDROXYLASE"/>
    <property type="match status" value="1"/>
</dbReference>
<evidence type="ECO:0000256" key="4">
    <source>
        <dbReference type="ARBA" id="ARBA00005747"/>
    </source>
</evidence>
<evidence type="ECO:0000256" key="2">
    <source>
        <dbReference type="ARBA" id="ARBA00004991"/>
    </source>
</evidence>
<keyword evidence="17 18" id="KW-0275">Fatty acid biosynthesis</keyword>
<evidence type="ECO:0000313" key="23">
    <source>
        <dbReference type="RefSeq" id="XP_017774236.1"/>
    </source>
</evidence>
<keyword evidence="10 18" id="KW-0276">Fatty acid metabolism</keyword>
<feature type="transmembrane region" description="Helical" evidence="19">
    <location>
        <begin position="113"/>
        <end position="137"/>
    </location>
</feature>
<keyword evidence="9 18" id="KW-0256">Endoplasmic reticulum</keyword>
<evidence type="ECO:0000256" key="8">
    <source>
        <dbReference type="ARBA" id="ARBA00022723"/>
    </source>
</evidence>
<accession>A0ABM1MI36</accession>
<dbReference type="EC" id="1.-.-.-" evidence="18"/>
<evidence type="ECO:0000256" key="14">
    <source>
        <dbReference type="ARBA" id="ARBA00023004"/>
    </source>
</evidence>
<evidence type="ECO:0000256" key="1">
    <source>
        <dbReference type="ARBA" id="ARBA00004477"/>
    </source>
</evidence>
<dbReference type="InterPro" id="IPR018506">
    <property type="entry name" value="Cyt_B5_heme-BS"/>
</dbReference>
<organism evidence="21 23">
    <name type="scientific">Nicrophorus vespilloides</name>
    <name type="common">Boreal carrion beetle</name>
    <dbReference type="NCBI Taxonomy" id="110193"/>
    <lineage>
        <taxon>Eukaryota</taxon>
        <taxon>Metazoa</taxon>
        <taxon>Ecdysozoa</taxon>
        <taxon>Arthropoda</taxon>
        <taxon>Hexapoda</taxon>
        <taxon>Insecta</taxon>
        <taxon>Pterygota</taxon>
        <taxon>Neoptera</taxon>
        <taxon>Endopterygota</taxon>
        <taxon>Coleoptera</taxon>
        <taxon>Polyphaga</taxon>
        <taxon>Staphyliniformia</taxon>
        <taxon>Silphidae</taxon>
        <taxon>Nicrophorinae</taxon>
        <taxon>Nicrophorus</taxon>
    </lineage>
</organism>
<keyword evidence="13 18" id="KW-0560">Oxidoreductase</keyword>
<reference evidence="22 23" key="1">
    <citation type="submission" date="2025-05" db="UniProtKB">
        <authorList>
            <consortium name="RefSeq"/>
        </authorList>
    </citation>
    <scope>IDENTIFICATION</scope>
    <source>
        <tissue evidence="22 23">Whole Larva</tissue>
    </source>
</reference>
<evidence type="ECO:0000256" key="16">
    <source>
        <dbReference type="ARBA" id="ARBA00023136"/>
    </source>
</evidence>